<dbReference type="PANTHER" id="PTHR37540:SF5">
    <property type="entry name" value="TRANSCRIPTION FACTOR DOMAIN-CONTAINING PROTEIN"/>
    <property type="match status" value="1"/>
</dbReference>
<dbReference type="OrthoDB" id="4159781at2759"/>
<evidence type="ECO:0000256" key="2">
    <source>
        <dbReference type="ARBA" id="ARBA00023125"/>
    </source>
</evidence>
<reference evidence="6 7" key="1">
    <citation type="journal article" date="2018" name="Proc. Natl. Acad. Sci. U.S.A.">
        <title>Linking secondary metabolites to gene clusters through genome sequencing of six diverse Aspergillus species.</title>
        <authorList>
            <person name="Kaerboelling I."/>
            <person name="Vesth T.C."/>
            <person name="Frisvad J.C."/>
            <person name="Nybo J.L."/>
            <person name="Theobald S."/>
            <person name="Kuo A."/>
            <person name="Bowyer P."/>
            <person name="Matsuda Y."/>
            <person name="Mondo S."/>
            <person name="Lyhne E.K."/>
            <person name="Kogle M.E."/>
            <person name="Clum A."/>
            <person name="Lipzen A."/>
            <person name="Salamov A."/>
            <person name="Ngan C.Y."/>
            <person name="Daum C."/>
            <person name="Chiniquy J."/>
            <person name="Barry K."/>
            <person name="LaButti K."/>
            <person name="Haridas S."/>
            <person name="Simmons B.A."/>
            <person name="Magnuson J.K."/>
            <person name="Mortensen U.H."/>
            <person name="Larsen T.O."/>
            <person name="Grigoriev I.V."/>
            <person name="Baker S.E."/>
            <person name="Andersen M.R."/>
        </authorList>
    </citation>
    <scope>NUCLEOTIDE SEQUENCE [LARGE SCALE GENOMIC DNA]</scope>
    <source>
        <strain evidence="6 7">IBT 24754</strain>
    </source>
</reference>
<gene>
    <name evidence="6" type="ORF">P175DRAFT_0522358</name>
</gene>
<evidence type="ECO:0000313" key="7">
    <source>
        <dbReference type="Proteomes" id="UP000244073"/>
    </source>
</evidence>
<dbReference type="PROSITE" id="PS50048">
    <property type="entry name" value="ZN2_CY6_FUNGAL_2"/>
    <property type="match status" value="2"/>
</dbReference>
<evidence type="ECO:0000259" key="5">
    <source>
        <dbReference type="PROSITE" id="PS50048"/>
    </source>
</evidence>
<feature type="domain" description="Zn(2)-C6 fungal-type" evidence="5">
    <location>
        <begin position="9"/>
        <end position="39"/>
    </location>
</feature>
<dbReference type="CDD" id="cd00067">
    <property type="entry name" value="GAL4"/>
    <property type="match status" value="2"/>
</dbReference>
<keyword evidence="2" id="KW-0238">DNA-binding</keyword>
<dbReference type="AlphaFoldDB" id="A0A2T5M475"/>
<organism evidence="6 7">
    <name type="scientific">Aspergillus ochraceoroseus IBT 24754</name>
    <dbReference type="NCBI Taxonomy" id="1392256"/>
    <lineage>
        <taxon>Eukaryota</taxon>
        <taxon>Fungi</taxon>
        <taxon>Dikarya</taxon>
        <taxon>Ascomycota</taxon>
        <taxon>Pezizomycotina</taxon>
        <taxon>Eurotiomycetes</taxon>
        <taxon>Eurotiomycetidae</taxon>
        <taxon>Eurotiales</taxon>
        <taxon>Aspergillaceae</taxon>
        <taxon>Aspergillus</taxon>
        <taxon>Aspergillus subgen. Nidulantes</taxon>
    </lineage>
</organism>
<evidence type="ECO:0000256" key="3">
    <source>
        <dbReference type="ARBA" id="ARBA00023163"/>
    </source>
</evidence>
<dbReference type="EMBL" id="MSFN02000002">
    <property type="protein sequence ID" value="PTU23337.1"/>
    <property type="molecule type" value="Genomic_DNA"/>
</dbReference>
<dbReference type="InterPro" id="IPR001138">
    <property type="entry name" value="Zn2Cys6_DnaBD"/>
</dbReference>
<dbReference type="VEuPathDB" id="FungiDB:P175DRAFT_0522358"/>
<name>A0A2T5M475_9EURO</name>
<keyword evidence="3" id="KW-0804">Transcription</keyword>
<dbReference type="GO" id="GO:0008270">
    <property type="term" value="F:zinc ion binding"/>
    <property type="evidence" value="ECO:0007669"/>
    <property type="project" value="InterPro"/>
</dbReference>
<dbReference type="GeneID" id="63816135"/>
<accession>A0A2T5M475</accession>
<comment type="caution">
    <text evidence="6">The sequence shown here is derived from an EMBL/GenBank/DDBJ whole genome shotgun (WGS) entry which is preliminary data.</text>
</comment>
<sequence>MSIYRQPYACIPCASKKRKCDRLFPSCTRCTSVDQQCLYFKHLSSRSSGPQNLKYEKQNPDALHSAGLSLQSGVSPIACIRCQKAKRRCTKQLPTCLRCERQQLSCEYSKFELILPGPNSATSQPQGLPHYLAPSGYHPIRQNLGCFCANGNCEGKSCGRRFVLQHRDVSLRTLYGLQFEVDYPIQRKEHFASMLGHFSSLLPKDFALPNSLTRHVLTTWMRRSISDPCLFHATLFCASADLDAHQNTPHSPRTTFHHMQAAKVLRERIAQPGFRLTYETAGAAMALSYFNLASNNIESAFVHLNGLIQLLELKQDEDTDFESLIGLANLTIITCSSVLNKEFPVFSPSSRLLAAPQPFSLLERVLARANTGGISVKKTNHKNGLLNDSSLLRIKEILKFLIQTTTGPHLTPEILVQAQLANSQLGKREESLVTDPKIGSTSTQNINKCCELTAEIFWNIVLYAPGSDANARLEPPKLHVLTAMLAKISPIHSGWLEYAPEAYAWVWFTATAAFSDSHDQRTFMRTAVPFLTGIDSAELCLVRESWRYLRWLKEIRALYDFGSPGERMLYS</sequence>
<evidence type="ECO:0000313" key="6">
    <source>
        <dbReference type="EMBL" id="PTU23337.1"/>
    </source>
</evidence>
<protein>
    <recommendedName>
        <fullName evidence="5">Zn(2)-C6 fungal-type domain-containing protein</fullName>
    </recommendedName>
</protein>
<dbReference type="InterPro" id="IPR036864">
    <property type="entry name" value="Zn2-C6_fun-type_DNA-bd_sf"/>
</dbReference>
<dbReference type="GO" id="GO:0000981">
    <property type="term" value="F:DNA-binding transcription factor activity, RNA polymerase II-specific"/>
    <property type="evidence" value="ECO:0007669"/>
    <property type="project" value="InterPro"/>
</dbReference>
<dbReference type="PROSITE" id="PS00463">
    <property type="entry name" value="ZN2_CY6_FUNGAL_1"/>
    <property type="match status" value="1"/>
</dbReference>
<dbReference type="Gene3D" id="4.10.240.10">
    <property type="entry name" value="Zn(2)-C6 fungal-type DNA-binding domain"/>
    <property type="match status" value="2"/>
</dbReference>
<dbReference type="SUPFAM" id="SSF57701">
    <property type="entry name" value="Zn2/Cys6 DNA-binding domain"/>
    <property type="match status" value="2"/>
</dbReference>
<dbReference type="GO" id="GO:0003677">
    <property type="term" value="F:DNA binding"/>
    <property type="evidence" value="ECO:0007669"/>
    <property type="project" value="UniProtKB-KW"/>
</dbReference>
<keyword evidence="1" id="KW-0805">Transcription regulation</keyword>
<dbReference type="Pfam" id="PF00172">
    <property type="entry name" value="Zn_clus"/>
    <property type="match status" value="2"/>
</dbReference>
<dbReference type="RefSeq" id="XP_040754729.1">
    <property type="nucleotide sequence ID" value="XM_040899253.1"/>
</dbReference>
<evidence type="ECO:0000256" key="1">
    <source>
        <dbReference type="ARBA" id="ARBA00023015"/>
    </source>
</evidence>
<dbReference type="SMART" id="SM00066">
    <property type="entry name" value="GAL4"/>
    <property type="match status" value="2"/>
</dbReference>
<dbReference type="Proteomes" id="UP000244073">
    <property type="component" value="Unassembled WGS sequence"/>
</dbReference>
<feature type="domain" description="Zn(2)-C6 fungal-type" evidence="5">
    <location>
        <begin position="78"/>
        <end position="108"/>
    </location>
</feature>
<evidence type="ECO:0000256" key="4">
    <source>
        <dbReference type="ARBA" id="ARBA00023242"/>
    </source>
</evidence>
<proteinExistence type="predicted"/>
<keyword evidence="4" id="KW-0539">Nucleus</keyword>
<dbReference type="PANTHER" id="PTHR37540">
    <property type="entry name" value="TRANSCRIPTION FACTOR (ACR-2), PUTATIVE-RELATED-RELATED"/>
    <property type="match status" value="1"/>
</dbReference>